<dbReference type="GO" id="GO:0048471">
    <property type="term" value="C:perinuclear region of cytoplasm"/>
    <property type="evidence" value="ECO:0007669"/>
    <property type="project" value="TreeGrafter"/>
</dbReference>
<dbReference type="SUPFAM" id="SSF69099">
    <property type="entry name" value="Ran-GTPase activating protein 1 (RanGAP1), C-terminal domain"/>
    <property type="match status" value="1"/>
</dbReference>
<evidence type="ECO:0000259" key="5">
    <source>
        <dbReference type="Pfam" id="PF07834"/>
    </source>
</evidence>
<accession>A0A8S4N8F1</accession>
<keyword evidence="3" id="KW-0677">Repeat</keyword>
<comment type="caution">
    <text evidence="6">The sequence shown here is derived from an EMBL/GenBank/DDBJ whole genome shotgun (WGS) entry which is preliminary data.</text>
</comment>
<sequence length="521" mass="55906">MTALRLEGNTLGVDAASTIADALKKHPEFERALWKDMFTGRLKTEIPPALVSLGNAIMEAGAKLVELDLSDNAFGPIGVEGIAELLKSPSCYSLKELKLNNNGLGPRGGKLLAKTLMESYEKSVAAGTPLGLKVFVSGRGRLENEGSTALAEAFKAMGTLEEVSMPQNGINHAGITALADAFASNKNLKNINLNDNTFTEKGALSMAKALPHMQQLEVLNFGDCLVRTKGAAAIATSIKQTHKNLKEVNLGFNEIKKSGATAIAEALEGKPIETLDLDGNQFGEEGCELLRATLEAVDMLDALGSLSDDEGSEDEDEAGDDAEEDSDNEDNQDDEEGEIVEDPALQVQGKAISPSQQKQEISVSEFLQFPSASKLTSLGPEKRQEISEYLGEGCKDADKCVELVMRISSVVDADNNKCRQVANECADDILSKLMNNGSSSVGIEVTNSILVHIGLLKSENKVKPVSKPTGPLLVLEHVVKQAYFPKSGRDILTLFLSRPNKTLDSSCTDAKHKLLQALYQF</sequence>
<dbReference type="PANTHER" id="PTHR24113">
    <property type="entry name" value="RAN GTPASE-ACTIVATING PROTEIN 1"/>
    <property type="match status" value="1"/>
</dbReference>
<evidence type="ECO:0000313" key="7">
    <source>
        <dbReference type="Proteomes" id="UP000749559"/>
    </source>
</evidence>
<keyword evidence="2" id="KW-0433">Leucine-rich repeat</keyword>
<dbReference type="CDD" id="cd00116">
    <property type="entry name" value="LRR_RI"/>
    <property type="match status" value="1"/>
</dbReference>
<dbReference type="Proteomes" id="UP000749559">
    <property type="component" value="Unassembled WGS sequence"/>
</dbReference>
<feature type="region of interest" description="Disordered" evidence="4">
    <location>
        <begin position="305"/>
        <end position="337"/>
    </location>
</feature>
<evidence type="ECO:0000256" key="3">
    <source>
        <dbReference type="ARBA" id="ARBA00022737"/>
    </source>
</evidence>
<dbReference type="InterPro" id="IPR009109">
    <property type="entry name" value="Ran_GTPase_activating_1_C"/>
</dbReference>
<dbReference type="GO" id="GO:0005829">
    <property type="term" value="C:cytosol"/>
    <property type="evidence" value="ECO:0007669"/>
    <property type="project" value="TreeGrafter"/>
</dbReference>
<dbReference type="GO" id="GO:0006913">
    <property type="term" value="P:nucleocytoplasmic transport"/>
    <property type="evidence" value="ECO:0007669"/>
    <property type="project" value="TreeGrafter"/>
</dbReference>
<dbReference type="InterPro" id="IPR036720">
    <property type="entry name" value="RanGAP1_C_sf"/>
</dbReference>
<evidence type="ECO:0000256" key="1">
    <source>
        <dbReference type="ARBA" id="ARBA00022468"/>
    </source>
</evidence>
<protein>
    <recommendedName>
        <fullName evidence="5">Ran-GTPase activating protein 1 C-terminal domain-containing protein</fullName>
    </recommendedName>
</protein>
<feature type="domain" description="Ran-GTPase activating protein 1 C-terminal" evidence="5">
    <location>
        <begin position="348"/>
        <end position="518"/>
    </location>
</feature>
<dbReference type="EMBL" id="CAIIXF020000002">
    <property type="protein sequence ID" value="CAH1777386.1"/>
    <property type="molecule type" value="Genomic_DNA"/>
</dbReference>
<dbReference type="SMART" id="SM00368">
    <property type="entry name" value="LRR_RI"/>
    <property type="match status" value="8"/>
</dbReference>
<dbReference type="Pfam" id="PF13516">
    <property type="entry name" value="LRR_6"/>
    <property type="match status" value="4"/>
</dbReference>
<dbReference type="InterPro" id="IPR027038">
    <property type="entry name" value="RanGap"/>
</dbReference>
<organism evidence="6 7">
    <name type="scientific">Owenia fusiformis</name>
    <name type="common">Polychaete worm</name>
    <dbReference type="NCBI Taxonomy" id="6347"/>
    <lineage>
        <taxon>Eukaryota</taxon>
        <taxon>Metazoa</taxon>
        <taxon>Spiralia</taxon>
        <taxon>Lophotrochozoa</taxon>
        <taxon>Annelida</taxon>
        <taxon>Polychaeta</taxon>
        <taxon>Sedentaria</taxon>
        <taxon>Canalipalpata</taxon>
        <taxon>Sabellida</taxon>
        <taxon>Oweniida</taxon>
        <taxon>Oweniidae</taxon>
        <taxon>Owenia</taxon>
    </lineage>
</organism>
<dbReference type="OrthoDB" id="184583at2759"/>
<dbReference type="SUPFAM" id="SSF52047">
    <property type="entry name" value="RNI-like"/>
    <property type="match status" value="1"/>
</dbReference>
<keyword evidence="1" id="KW-0343">GTPase activation</keyword>
<reference evidence="6" key="1">
    <citation type="submission" date="2022-03" db="EMBL/GenBank/DDBJ databases">
        <authorList>
            <person name="Martin C."/>
        </authorList>
    </citation>
    <scope>NUCLEOTIDE SEQUENCE</scope>
</reference>
<name>A0A8S4N8F1_OWEFU</name>
<dbReference type="InterPro" id="IPR001611">
    <property type="entry name" value="Leu-rich_rpt"/>
</dbReference>
<dbReference type="Pfam" id="PF07834">
    <property type="entry name" value="RanGAP1_C"/>
    <property type="match status" value="1"/>
</dbReference>
<dbReference type="AlphaFoldDB" id="A0A8S4N8F1"/>
<dbReference type="GO" id="GO:0005634">
    <property type="term" value="C:nucleus"/>
    <property type="evidence" value="ECO:0007669"/>
    <property type="project" value="TreeGrafter"/>
</dbReference>
<feature type="compositionally biased region" description="Acidic residues" evidence="4">
    <location>
        <begin position="307"/>
        <end position="337"/>
    </location>
</feature>
<keyword evidence="7" id="KW-1185">Reference proteome</keyword>
<evidence type="ECO:0000256" key="2">
    <source>
        <dbReference type="ARBA" id="ARBA00022614"/>
    </source>
</evidence>
<evidence type="ECO:0000313" key="6">
    <source>
        <dbReference type="EMBL" id="CAH1777386.1"/>
    </source>
</evidence>
<proteinExistence type="predicted"/>
<gene>
    <name evidence="6" type="ORF">OFUS_LOCUS4438</name>
</gene>
<dbReference type="GO" id="GO:0007165">
    <property type="term" value="P:signal transduction"/>
    <property type="evidence" value="ECO:0007669"/>
    <property type="project" value="InterPro"/>
</dbReference>
<evidence type="ECO:0000256" key="4">
    <source>
        <dbReference type="SAM" id="MobiDB-lite"/>
    </source>
</evidence>
<dbReference type="GO" id="GO:0005096">
    <property type="term" value="F:GTPase activator activity"/>
    <property type="evidence" value="ECO:0007669"/>
    <property type="project" value="UniProtKB-KW"/>
</dbReference>
<dbReference type="Gene3D" id="3.80.10.10">
    <property type="entry name" value="Ribonuclease Inhibitor"/>
    <property type="match status" value="1"/>
</dbReference>
<dbReference type="Gene3D" id="1.25.40.200">
    <property type="entry name" value="Ran-GTPase activating protein 1, C-terminal domain"/>
    <property type="match status" value="1"/>
</dbReference>
<dbReference type="InterPro" id="IPR032675">
    <property type="entry name" value="LRR_dom_sf"/>
</dbReference>
<dbReference type="PANTHER" id="PTHR24113:SF12">
    <property type="entry name" value="RAN GTPASE-ACTIVATING PROTEIN 1"/>
    <property type="match status" value="1"/>
</dbReference>
<dbReference type="GO" id="GO:0031267">
    <property type="term" value="F:small GTPase binding"/>
    <property type="evidence" value="ECO:0007669"/>
    <property type="project" value="TreeGrafter"/>
</dbReference>